<dbReference type="Gene3D" id="1.20.1510.10">
    <property type="entry name" value="Cation efflux protein transmembrane domain"/>
    <property type="match status" value="1"/>
</dbReference>
<gene>
    <name evidence="10" type="ORF">BN424_2503</name>
</gene>
<dbReference type="InterPro" id="IPR027469">
    <property type="entry name" value="Cation_efflux_TMD_sf"/>
</dbReference>
<dbReference type="Pfam" id="PF01545">
    <property type="entry name" value="Cation_efflux"/>
    <property type="match status" value="1"/>
</dbReference>
<dbReference type="OrthoDB" id="9806522at2"/>
<feature type="transmembrane region" description="Helical" evidence="7">
    <location>
        <begin position="31"/>
        <end position="57"/>
    </location>
</feature>
<evidence type="ECO:0000259" key="8">
    <source>
        <dbReference type="Pfam" id="PF01545"/>
    </source>
</evidence>
<keyword evidence="3" id="KW-0813">Transport</keyword>
<evidence type="ECO:0000256" key="2">
    <source>
        <dbReference type="ARBA" id="ARBA00008114"/>
    </source>
</evidence>
<keyword evidence="11" id="KW-1185">Reference proteome</keyword>
<evidence type="ECO:0000256" key="7">
    <source>
        <dbReference type="SAM" id="Phobius"/>
    </source>
</evidence>
<dbReference type="PANTHER" id="PTHR43840:SF50">
    <property type="entry name" value="MANGANESE EFFLUX SYSTEM PROTEIN MNES"/>
    <property type="match status" value="1"/>
</dbReference>
<keyword evidence="5 7" id="KW-1133">Transmembrane helix</keyword>
<dbReference type="InterPro" id="IPR036837">
    <property type="entry name" value="Cation_efflux_CTD_sf"/>
</dbReference>
<dbReference type="FunFam" id="1.20.1510.10:FF:000006">
    <property type="entry name" value="Divalent cation efflux transporter"/>
    <property type="match status" value="1"/>
</dbReference>
<comment type="subcellular location">
    <subcellularLocation>
        <location evidence="1">Membrane</location>
        <topology evidence="1">Multi-pass membrane protein</topology>
    </subcellularLocation>
</comment>
<evidence type="ECO:0000313" key="11">
    <source>
        <dbReference type="Proteomes" id="UP000000212"/>
    </source>
</evidence>
<comment type="similarity">
    <text evidence="2">Belongs to the cation diffusion facilitator (CDF) transporter (TC 2.A.4) family.</text>
</comment>
<dbReference type="RefSeq" id="WP_015077026.1">
    <property type="nucleotide sequence ID" value="NC_019425.2"/>
</dbReference>
<evidence type="ECO:0000256" key="5">
    <source>
        <dbReference type="ARBA" id="ARBA00022989"/>
    </source>
</evidence>
<dbReference type="EMBL" id="HE999757">
    <property type="protein sequence ID" value="CCO11942.2"/>
    <property type="molecule type" value="Genomic_DNA"/>
</dbReference>
<dbReference type="Gene3D" id="3.30.70.1350">
    <property type="entry name" value="Cation efflux protein, cytoplasmic domain"/>
    <property type="match status" value="1"/>
</dbReference>
<feature type="domain" description="Cation efflux protein transmembrane" evidence="8">
    <location>
        <begin position="31"/>
        <end position="222"/>
    </location>
</feature>
<organism evidence="10 11">
    <name type="scientific">Carnobacterium maltaromaticum LMA28</name>
    <dbReference type="NCBI Taxonomy" id="1234679"/>
    <lineage>
        <taxon>Bacteria</taxon>
        <taxon>Bacillati</taxon>
        <taxon>Bacillota</taxon>
        <taxon>Bacilli</taxon>
        <taxon>Lactobacillales</taxon>
        <taxon>Carnobacteriaceae</taxon>
        <taxon>Carnobacterium</taxon>
    </lineage>
</organism>
<dbReference type="GO" id="GO:0008324">
    <property type="term" value="F:monoatomic cation transmembrane transporter activity"/>
    <property type="evidence" value="ECO:0007669"/>
    <property type="project" value="InterPro"/>
</dbReference>
<accession>K8E5E4</accession>
<dbReference type="KEGG" id="cml:BN424_2503"/>
<dbReference type="InterPro" id="IPR058533">
    <property type="entry name" value="Cation_efflux_TM"/>
</dbReference>
<dbReference type="InterPro" id="IPR027470">
    <property type="entry name" value="Cation_efflux_CTD"/>
</dbReference>
<dbReference type="SUPFAM" id="SSF160240">
    <property type="entry name" value="Cation efflux protein cytoplasmic domain-like"/>
    <property type="match status" value="1"/>
</dbReference>
<feature type="transmembrane region" description="Helical" evidence="7">
    <location>
        <begin position="197"/>
        <end position="218"/>
    </location>
</feature>
<dbReference type="SUPFAM" id="SSF161111">
    <property type="entry name" value="Cation efflux protein transmembrane domain-like"/>
    <property type="match status" value="1"/>
</dbReference>
<dbReference type="STRING" id="1234679.BN424_2503"/>
<dbReference type="HOGENOM" id="CLU_013430_3_4_9"/>
<dbReference type="InterPro" id="IPR002524">
    <property type="entry name" value="Cation_efflux"/>
</dbReference>
<proteinExistence type="inferred from homology"/>
<evidence type="ECO:0000256" key="6">
    <source>
        <dbReference type="ARBA" id="ARBA00023136"/>
    </source>
</evidence>
<dbReference type="AlphaFoldDB" id="K8E5E4"/>
<dbReference type="Pfam" id="PF16916">
    <property type="entry name" value="ZT_dimer"/>
    <property type="match status" value="1"/>
</dbReference>
<evidence type="ECO:0000256" key="4">
    <source>
        <dbReference type="ARBA" id="ARBA00022692"/>
    </source>
</evidence>
<dbReference type="Proteomes" id="UP000000212">
    <property type="component" value="Chromosome"/>
</dbReference>
<feature type="domain" description="Cation efflux protein cytoplasmic" evidence="9">
    <location>
        <begin position="226"/>
        <end position="302"/>
    </location>
</feature>
<sequence>MIAYLINRFERKHTGSKEALRPKLGAFAGRIGLLSNLVLFLAKFVIGLLSGSVSIMADAINNLSDTISSILTLVGFYISGKPADAEHPYGHERFEYISGMLVSILITFVGFQFLITSIERIRNPQSVTVTWLVLIILLVSIGIKIWQGLFYQKVAKKIDSDALVASAKDSLNDVFTTVTVLVSAMVEGLTGLKIDGYVGLAIAIYIIYSGYKMIMGFVNELMGMRPAEEEINQIKERLSAVDNIIGYHDLLIHNYGPNKTFASVHIEIDDTWNLRKAHEKTDLIEREFKKELGIELVCHVDPVSIHDQEQNRIHLLLKEIINGIDDTLKMHDLQIEKEKNEAGIMHFDIVIPKGFGLDDQELTQKIQLAVTRKIGDYQVQITFDHVYLLV</sequence>
<reference evidence="11" key="1">
    <citation type="journal article" date="2013" name="Genome Announc.">
        <title>Complete Chromosome Sequence of Carnobacterium maltaromaticum LMA 28.</title>
        <authorList>
            <person name="Cailliez-Grimal C."/>
            <person name="Chaillou S."/>
            <person name="Anba-Mondoloni J."/>
            <person name="Loux V."/>
            <person name="Afzal M.I."/>
            <person name="Rahman A."/>
            <person name="Kergourlay G."/>
            <person name="Champomier-Verges M.C."/>
            <person name="Zagorec M."/>
            <person name="Dalgaard P."/>
            <person name="Leisner J.J."/>
            <person name="Prevost H."/>
            <person name="Revol-Junelles A.M."/>
            <person name="Borges F."/>
        </authorList>
    </citation>
    <scope>NUCLEOTIDE SEQUENCE</scope>
    <source>
        <strain evidence="11">LMA28</strain>
    </source>
</reference>
<keyword evidence="4 7" id="KW-0812">Transmembrane</keyword>
<evidence type="ECO:0000256" key="1">
    <source>
        <dbReference type="ARBA" id="ARBA00004141"/>
    </source>
</evidence>
<evidence type="ECO:0000259" key="9">
    <source>
        <dbReference type="Pfam" id="PF16916"/>
    </source>
</evidence>
<evidence type="ECO:0000256" key="3">
    <source>
        <dbReference type="ARBA" id="ARBA00022448"/>
    </source>
</evidence>
<dbReference type="PANTHER" id="PTHR43840">
    <property type="entry name" value="MITOCHONDRIAL METAL TRANSPORTER 1-RELATED"/>
    <property type="match status" value="1"/>
</dbReference>
<dbReference type="NCBIfam" id="TIGR01297">
    <property type="entry name" value="CDF"/>
    <property type="match status" value="1"/>
</dbReference>
<protein>
    <submittedName>
        <fullName evidence="10">Cation diffusion facilitator transporter family protein</fullName>
    </submittedName>
</protein>
<evidence type="ECO:0000313" key="10">
    <source>
        <dbReference type="EMBL" id="CCO11942.2"/>
    </source>
</evidence>
<keyword evidence="6 7" id="KW-0472">Membrane</keyword>
<dbReference type="GO" id="GO:0016020">
    <property type="term" value="C:membrane"/>
    <property type="evidence" value="ECO:0007669"/>
    <property type="project" value="UniProtKB-SubCell"/>
</dbReference>
<name>K8E5E4_CARML</name>
<dbReference type="InterPro" id="IPR050291">
    <property type="entry name" value="CDF_Transporter"/>
</dbReference>
<feature type="transmembrane region" description="Helical" evidence="7">
    <location>
        <begin position="96"/>
        <end position="115"/>
    </location>
</feature>
<dbReference type="eggNOG" id="COG0053">
    <property type="taxonomic scope" value="Bacteria"/>
</dbReference>
<feature type="transmembrane region" description="Helical" evidence="7">
    <location>
        <begin position="127"/>
        <end position="146"/>
    </location>
</feature>
<dbReference type="GeneID" id="83605391"/>